<evidence type="ECO:0000256" key="8">
    <source>
        <dbReference type="ARBA" id="ARBA00023180"/>
    </source>
</evidence>
<evidence type="ECO:0000256" key="3">
    <source>
        <dbReference type="ARBA" id="ARBA00022475"/>
    </source>
</evidence>
<feature type="transmembrane region" description="Helical" evidence="9">
    <location>
        <begin position="7"/>
        <end position="29"/>
    </location>
</feature>
<feature type="domain" description="Major facilitator superfamily (MFS) profile" evidence="10">
    <location>
        <begin position="1"/>
        <end position="442"/>
    </location>
</feature>
<dbReference type="InterPro" id="IPR020846">
    <property type="entry name" value="MFS_dom"/>
</dbReference>
<evidence type="ECO:0000313" key="12">
    <source>
        <dbReference type="Proteomes" id="UP001153636"/>
    </source>
</evidence>
<evidence type="ECO:0000256" key="1">
    <source>
        <dbReference type="ARBA" id="ARBA00004651"/>
    </source>
</evidence>
<keyword evidence="3" id="KW-1003">Cell membrane</keyword>
<evidence type="ECO:0000256" key="6">
    <source>
        <dbReference type="ARBA" id="ARBA00022989"/>
    </source>
</evidence>
<dbReference type="InterPro" id="IPR005828">
    <property type="entry name" value="MFS_sugar_transport-like"/>
</dbReference>
<comment type="subcellular location">
    <subcellularLocation>
        <location evidence="1">Cell membrane</location>
        <topology evidence="1">Multi-pass membrane protein</topology>
    </subcellularLocation>
</comment>
<dbReference type="SUPFAM" id="SSF103473">
    <property type="entry name" value="MFS general substrate transporter"/>
    <property type="match status" value="1"/>
</dbReference>
<dbReference type="InterPro" id="IPR050549">
    <property type="entry name" value="MFS_Trehalose_Transporter"/>
</dbReference>
<dbReference type="PROSITE" id="PS50850">
    <property type="entry name" value="MFS"/>
    <property type="match status" value="1"/>
</dbReference>
<dbReference type="OrthoDB" id="4142200at2759"/>
<evidence type="ECO:0000313" key="11">
    <source>
        <dbReference type="EMBL" id="CAH1100818.1"/>
    </source>
</evidence>
<feature type="transmembrane region" description="Helical" evidence="9">
    <location>
        <begin position="290"/>
        <end position="309"/>
    </location>
</feature>
<dbReference type="PANTHER" id="PTHR48021:SF47">
    <property type="entry name" value="GH17672P"/>
    <property type="match status" value="1"/>
</dbReference>
<dbReference type="InterPro" id="IPR036259">
    <property type="entry name" value="MFS_trans_sf"/>
</dbReference>
<dbReference type="Pfam" id="PF00083">
    <property type="entry name" value="Sugar_tr"/>
    <property type="match status" value="1"/>
</dbReference>
<sequence length="460" mass="50568">MIIRIGYLNNLVGTTLASCCLTLCIGNLLSWSSPVIPKLQNISSDNPFGKVVTATQESWLTSLVTLGAVIGCWAFGAISEVIGKKIVYRSLGVFIVLGYVLMIAIHKVEVFYVARFLQGFAMGGAFCLIYPYMGEITSKENRGAIMTILGMMISAGALFCYAVGPYVSVTTLNTIEIIFPIAFLVTSLLFCEESPYYFLLKNKEELAKKALRTYRGSNYNVEDDINEMRKQILAQQEGSIMDIIKTRGYIKAFIIGIGLVIGQQLTGINAVIMYSQIIFVLTGSSFSPEIGSIIIAVIQLLSGMITPFISNKFDRKTILLWSGLGMIISETTLGIYCIFKNAGKASDSINFLSILALTMFMMSYNFGFGPLCWVVPVEILPMRVKILTNSVLLSSYFGIGFLISQFFNSAIEAVGIGGIFLFFAGCCFATCLFIKFYVIETRGKSLEEIQDILNGTICLK</sequence>
<evidence type="ECO:0000259" key="10">
    <source>
        <dbReference type="PROSITE" id="PS50850"/>
    </source>
</evidence>
<keyword evidence="6 9" id="KW-1133">Transmembrane helix</keyword>
<dbReference type="PROSITE" id="PS51257">
    <property type="entry name" value="PROKAR_LIPOPROTEIN"/>
    <property type="match status" value="1"/>
</dbReference>
<dbReference type="PANTHER" id="PTHR48021">
    <property type="match status" value="1"/>
</dbReference>
<reference evidence="11" key="1">
    <citation type="submission" date="2022-01" db="EMBL/GenBank/DDBJ databases">
        <authorList>
            <person name="King R."/>
        </authorList>
    </citation>
    <scope>NUCLEOTIDE SEQUENCE</scope>
</reference>
<evidence type="ECO:0000256" key="4">
    <source>
        <dbReference type="ARBA" id="ARBA00022597"/>
    </source>
</evidence>
<dbReference type="InterPro" id="IPR005829">
    <property type="entry name" value="Sugar_transporter_CS"/>
</dbReference>
<dbReference type="AlphaFoldDB" id="A0A9P0G5M2"/>
<keyword evidence="12" id="KW-1185">Reference proteome</keyword>
<dbReference type="PROSITE" id="PS00217">
    <property type="entry name" value="SUGAR_TRANSPORT_2"/>
    <property type="match status" value="1"/>
</dbReference>
<organism evidence="11 12">
    <name type="scientific">Psylliodes chrysocephalus</name>
    <dbReference type="NCBI Taxonomy" id="3402493"/>
    <lineage>
        <taxon>Eukaryota</taxon>
        <taxon>Metazoa</taxon>
        <taxon>Ecdysozoa</taxon>
        <taxon>Arthropoda</taxon>
        <taxon>Hexapoda</taxon>
        <taxon>Insecta</taxon>
        <taxon>Pterygota</taxon>
        <taxon>Neoptera</taxon>
        <taxon>Endopterygota</taxon>
        <taxon>Coleoptera</taxon>
        <taxon>Polyphaga</taxon>
        <taxon>Cucujiformia</taxon>
        <taxon>Chrysomeloidea</taxon>
        <taxon>Chrysomelidae</taxon>
        <taxon>Galerucinae</taxon>
        <taxon>Alticini</taxon>
        <taxon>Psylliodes</taxon>
    </lineage>
</organism>
<keyword evidence="8" id="KW-0325">Glycoprotein</keyword>
<proteinExistence type="predicted"/>
<dbReference type="PRINTS" id="PR00171">
    <property type="entry name" value="SUGRTRNSPORT"/>
</dbReference>
<dbReference type="GO" id="GO:0005886">
    <property type="term" value="C:plasma membrane"/>
    <property type="evidence" value="ECO:0007669"/>
    <property type="project" value="UniProtKB-SubCell"/>
</dbReference>
<dbReference type="GO" id="GO:0022857">
    <property type="term" value="F:transmembrane transporter activity"/>
    <property type="evidence" value="ECO:0007669"/>
    <property type="project" value="InterPro"/>
</dbReference>
<dbReference type="InterPro" id="IPR003663">
    <property type="entry name" value="Sugar/inositol_transpt"/>
</dbReference>
<feature type="transmembrane region" description="Helical" evidence="9">
    <location>
        <begin position="59"/>
        <end position="79"/>
    </location>
</feature>
<dbReference type="EMBL" id="OV651822">
    <property type="protein sequence ID" value="CAH1100818.1"/>
    <property type="molecule type" value="Genomic_DNA"/>
</dbReference>
<keyword evidence="5 9" id="KW-0812">Transmembrane</keyword>
<feature type="transmembrane region" description="Helical" evidence="9">
    <location>
        <begin position="86"/>
        <end position="106"/>
    </location>
</feature>
<feature type="transmembrane region" description="Helical" evidence="9">
    <location>
        <begin position="351"/>
        <end position="374"/>
    </location>
</feature>
<gene>
    <name evidence="11" type="ORF">PSYICH_LOCUS1920</name>
</gene>
<feature type="transmembrane region" description="Helical" evidence="9">
    <location>
        <begin position="170"/>
        <end position="191"/>
    </location>
</feature>
<evidence type="ECO:0000256" key="5">
    <source>
        <dbReference type="ARBA" id="ARBA00022692"/>
    </source>
</evidence>
<feature type="transmembrane region" description="Helical" evidence="9">
    <location>
        <begin position="144"/>
        <end position="164"/>
    </location>
</feature>
<dbReference type="Gene3D" id="1.20.1250.20">
    <property type="entry name" value="MFS general substrate transporter like domains"/>
    <property type="match status" value="1"/>
</dbReference>
<name>A0A9P0G5M2_9CUCU</name>
<feature type="transmembrane region" description="Helical" evidence="9">
    <location>
        <begin position="252"/>
        <end position="278"/>
    </location>
</feature>
<dbReference type="Proteomes" id="UP001153636">
    <property type="component" value="Chromosome 10"/>
</dbReference>
<feature type="transmembrane region" description="Helical" evidence="9">
    <location>
        <begin position="112"/>
        <end position="132"/>
    </location>
</feature>
<feature type="transmembrane region" description="Helical" evidence="9">
    <location>
        <begin position="386"/>
        <end position="407"/>
    </location>
</feature>
<keyword evidence="7 9" id="KW-0472">Membrane</keyword>
<evidence type="ECO:0000256" key="9">
    <source>
        <dbReference type="SAM" id="Phobius"/>
    </source>
</evidence>
<feature type="transmembrane region" description="Helical" evidence="9">
    <location>
        <begin position="413"/>
        <end position="438"/>
    </location>
</feature>
<dbReference type="FunFam" id="1.20.1250.20:FF:000218">
    <property type="entry name" value="facilitated trehalose transporter Tret1"/>
    <property type="match status" value="1"/>
</dbReference>
<accession>A0A9P0G5M2</accession>
<evidence type="ECO:0000256" key="7">
    <source>
        <dbReference type="ARBA" id="ARBA00023136"/>
    </source>
</evidence>
<keyword evidence="4" id="KW-0762">Sugar transport</keyword>
<protein>
    <recommendedName>
        <fullName evidence="10">Major facilitator superfamily (MFS) profile domain-containing protein</fullName>
    </recommendedName>
</protein>
<evidence type="ECO:0000256" key="2">
    <source>
        <dbReference type="ARBA" id="ARBA00022448"/>
    </source>
</evidence>
<keyword evidence="2" id="KW-0813">Transport</keyword>
<feature type="transmembrane region" description="Helical" evidence="9">
    <location>
        <begin position="318"/>
        <end position="339"/>
    </location>
</feature>